<sequence>MAMRVHFSGALEPRNPLGDALAIAVRRDADLRYTRIAPTERRNGTGDGVGKRRQRGIERSSDTNGSSGATEAA</sequence>
<gene>
    <name evidence="2" type="ORF">SAMN04489841_1941</name>
</gene>
<feature type="region of interest" description="Disordered" evidence="1">
    <location>
        <begin position="36"/>
        <end position="73"/>
    </location>
</feature>
<name>A0A1H9GN54_9EURY</name>
<dbReference type="RefSeq" id="WP_090616903.1">
    <property type="nucleotide sequence ID" value="NZ_FOFD01000002.1"/>
</dbReference>
<accession>A0A1H9GN54</accession>
<dbReference type="Proteomes" id="UP000199114">
    <property type="component" value="Unassembled WGS sequence"/>
</dbReference>
<dbReference type="EMBL" id="FOFD01000002">
    <property type="protein sequence ID" value="SEQ51557.1"/>
    <property type="molecule type" value="Genomic_DNA"/>
</dbReference>
<feature type="compositionally biased region" description="Polar residues" evidence="1">
    <location>
        <begin position="62"/>
        <end position="73"/>
    </location>
</feature>
<proteinExistence type="predicted"/>
<reference evidence="3" key="1">
    <citation type="submission" date="2016-10" db="EMBL/GenBank/DDBJ databases">
        <authorList>
            <person name="Varghese N."/>
            <person name="Submissions S."/>
        </authorList>
    </citation>
    <scope>NUCLEOTIDE SEQUENCE [LARGE SCALE GENOMIC DNA]</scope>
    <source>
        <strain evidence="3">DSM 25055</strain>
    </source>
</reference>
<keyword evidence="3" id="KW-1185">Reference proteome</keyword>
<protein>
    <submittedName>
        <fullName evidence="2">Uncharacterized protein</fullName>
    </submittedName>
</protein>
<organism evidence="2 3">
    <name type="scientific">Natrinema salaciae</name>
    <dbReference type="NCBI Taxonomy" id="1186196"/>
    <lineage>
        <taxon>Archaea</taxon>
        <taxon>Methanobacteriati</taxon>
        <taxon>Methanobacteriota</taxon>
        <taxon>Stenosarchaea group</taxon>
        <taxon>Halobacteria</taxon>
        <taxon>Halobacteriales</taxon>
        <taxon>Natrialbaceae</taxon>
        <taxon>Natrinema</taxon>
    </lineage>
</organism>
<dbReference type="AlphaFoldDB" id="A0A1H9GN54"/>
<evidence type="ECO:0000313" key="3">
    <source>
        <dbReference type="Proteomes" id="UP000199114"/>
    </source>
</evidence>
<evidence type="ECO:0000256" key="1">
    <source>
        <dbReference type="SAM" id="MobiDB-lite"/>
    </source>
</evidence>
<evidence type="ECO:0000313" key="2">
    <source>
        <dbReference type="EMBL" id="SEQ51557.1"/>
    </source>
</evidence>